<feature type="region of interest" description="Disordered" evidence="6">
    <location>
        <begin position="22"/>
        <end position="57"/>
    </location>
</feature>
<dbReference type="Gene3D" id="2.60.40.2700">
    <property type="match status" value="1"/>
</dbReference>
<protein>
    <submittedName>
        <fullName evidence="10">Tandem-95 repeat protein</fullName>
    </submittedName>
</protein>
<evidence type="ECO:0000256" key="5">
    <source>
        <dbReference type="ARBA" id="ARBA00023180"/>
    </source>
</evidence>
<dbReference type="PROSITE" id="PS50268">
    <property type="entry name" value="CADHERIN_2"/>
    <property type="match status" value="2"/>
</dbReference>
<dbReference type="InterPro" id="IPR051561">
    <property type="entry name" value="FRAS1_ECM"/>
</dbReference>
<dbReference type="NCBIfam" id="TIGR03660">
    <property type="entry name" value="T1SS_rpt_143"/>
    <property type="match status" value="1"/>
</dbReference>
<dbReference type="Pfam" id="PF13519">
    <property type="entry name" value="VWA_2"/>
    <property type="match status" value="1"/>
</dbReference>
<evidence type="ECO:0000256" key="1">
    <source>
        <dbReference type="ARBA" id="ARBA00022670"/>
    </source>
</evidence>
<dbReference type="Gene3D" id="2.60.120.260">
    <property type="entry name" value="Galactose-binding domain-like"/>
    <property type="match status" value="1"/>
</dbReference>
<dbReference type="NCBIfam" id="NF012211">
    <property type="entry name" value="tand_rpt_95"/>
    <property type="match status" value="2"/>
</dbReference>
<evidence type="ECO:0000313" key="11">
    <source>
        <dbReference type="Proteomes" id="UP000541470"/>
    </source>
</evidence>
<dbReference type="InterPro" id="IPR002035">
    <property type="entry name" value="VWF_A"/>
</dbReference>
<dbReference type="InterPro" id="IPR001343">
    <property type="entry name" value="Hemolysn_Ca-bd"/>
</dbReference>
<gene>
    <name evidence="10" type="ORF">HHL25_19845</name>
</gene>
<dbReference type="Gene3D" id="2.60.40.60">
    <property type="entry name" value="Cadherins"/>
    <property type="match status" value="1"/>
</dbReference>
<comment type="caution">
    <text evidence="10">The sequence shown here is derived from an EMBL/GenBank/DDBJ whole genome shotgun (WGS) entry which is preliminary data.</text>
</comment>
<dbReference type="Pfam" id="PF01483">
    <property type="entry name" value="P_proprotein"/>
    <property type="match status" value="1"/>
</dbReference>
<dbReference type="InterPro" id="IPR015919">
    <property type="entry name" value="Cadherin-like_sf"/>
</dbReference>
<dbReference type="InterPro" id="IPR036465">
    <property type="entry name" value="vWFA_dom_sf"/>
</dbReference>
<evidence type="ECO:0000256" key="6">
    <source>
        <dbReference type="SAM" id="MobiDB-lite"/>
    </source>
</evidence>
<dbReference type="InterPro" id="IPR019959">
    <property type="entry name" value="T1SS-143_rpt-cont_dom"/>
</dbReference>
<dbReference type="PANTHER" id="PTHR45739">
    <property type="entry name" value="MATRIX PROTEIN, PUTATIVE-RELATED"/>
    <property type="match status" value="1"/>
</dbReference>
<keyword evidence="4" id="KW-0378">Hydrolase</keyword>
<feature type="region of interest" description="Disordered" evidence="6">
    <location>
        <begin position="149"/>
        <end position="173"/>
    </location>
</feature>
<dbReference type="PANTHER" id="PTHR45739:SF8">
    <property type="entry name" value="FRAS1-RELATED EXTRACELLULAR MATRIX PROTEIN 1"/>
    <property type="match status" value="1"/>
</dbReference>
<evidence type="ECO:0000256" key="2">
    <source>
        <dbReference type="ARBA" id="ARBA00022729"/>
    </source>
</evidence>
<dbReference type="PROSITE" id="PS50234">
    <property type="entry name" value="VWFA"/>
    <property type="match status" value="1"/>
</dbReference>
<dbReference type="InterPro" id="IPR002126">
    <property type="entry name" value="Cadherin-like_dom"/>
</dbReference>
<keyword evidence="1" id="KW-0645">Protease</keyword>
<dbReference type="SUPFAM" id="SSF53300">
    <property type="entry name" value="vWA-like"/>
    <property type="match status" value="1"/>
</dbReference>
<dbReference type="CDD" id="cd00198">
    <property type="entry name" value="vWFA"/>
    <property type="match status" value="1"/>
</dbReference>
<dbReference type="InterPro" id="IPR019960">
    <property type="entry name" value="T1SS_VCA0849"/>
</dbReference>
<keyword evidence="2" id="KW-0732">Signal</keyword>
<dbReference type="Gene3D" id="3.40.50.410">
    <property type="entry name" value="von Willebrand factor, type A domain"/>
    <property type="match status" value="1"/>
</dbReference>
<dbReference type="Pfam" id="PF17892">
    <property type="entry name" value="Cadherin_5"/>
    <property type="match status" value="2"/>
</dbReference>
<dbReference type="GO" id="GO:0006508">
    <property type="term" value="P:proteolysis"/>
    <property type="evidence" value="ECO:0007669"/>
    <property type="project" value="UniProtKB-KW"/>
</dbReference>
<dbReference type="InterPro" id="IPR011049">
    <property type="entry name" value="Serralysin-like_metalloprot_C"/>
</dbReference>
<feature type="region of interest" description="Disordered" evidence="6">
    <location>
        <begin position="736"/>
        <end position="759"/>
    </location>
</feature>
<dbReference type="PROSITE" id="PS51829">
    <property type="entry name" value="P_HOMO_B"/>
    <property type="match status" value="1"/>
</dbReference>
<accession>A0A7Y0AZJ7</accession>
<dbReference type="Pfam" id="PF16184">
    <property type="entry name" value="Cadherin_3"/>
    <property type="match status" value="1"/>
</dbReference>
<dbReference type="NCBIfam" id="TIGR03661">
    <property type="entry name" value="T1SS_VCA0849"/>
    <property type="match status" value="1"/>
</dbReference>
<dbReference type="Proteomes" id="UP000541470">
    <property type="component" value="Unassembled WGS sequence"/>
</dbReference>
<dbReference type="Pfam" id="PF17803">
    <property type="entry name" value="Cadherin_4"/>
    <property type="match status" value="2"/>
</dbReference>
<dbReference type="SUPFAM" id="SSF49785">
    <property type="entry name" value="Galactose-binding domain-like"/>
    <property type="match status" value="1"/>
</dbReference>
<feature type="domain" description="Cadherin" evidence="8">
    <location>
        <begin position="2542"/>
        <end position="2702"/>
    </location>
</feature>
<feature type="domain" description="Cadherin" evidence="8">
    <location>
        <begin position="2704"/>
        <end position="2810"/>
    </location>
</feature>
<organism evidence="10 11">
    <name type="scientific">Rhizobium terricola</name>
    <dbReference type="NCBI Taxonomy" id="2728849"/>
    <lineage>
        <taxon>Bacteria</taxon>
        <taxon>Pseudomonadati</taxon>
        <taxon>Pseudomonadota</taxon>
        <taxon>Alphaproteobacteria</taxon>
        <taxon>Hyphomicrobiales</taxon>
        <taxon>Rhizobiaceae</taxon>
        <taxon>Rhizobium/Agrobacterium group</taxon>
        <taxon>Rhizobium</taxon>
    </lineage>
</organism>
<dbReference type="InterPro" id="IPR002884">
    <property type="entry name" value="P_dom"/>
</dbReference>
<reference evidence="10 11" key="1">
    <citation type="submission" date="2020-04" db="EMBL/GenBank/DDBJ databases">
        <title>Rhizobium sp. S-51 isolated from soil.</title>
        <authorList>
            <person name="Dahal R.H."/>
        </authorList>
    </citation>
    <scope>NUCLEOTIDE SEQUENCE [LARGE SCALE GENOMIC DNA]</scope>
    <source>
        <strain evidence="10 11">S-51</strain>
    </source>
</reference>
<dbReference type="EMBL" id="JABBGK010000006">
    <property type="protein sequence ID" value="NML76389.1"/>
    <property type="molecule type" value="Genomic_DNA"/>
</dbReference>
<dbReference type="InterPro" id="IPR041690">
    <property type="entry name" value="Cadherin_5"/>
</dbReference>
<dbReference type="InterPro" id="IPR018511">
    <property type="entry name" value="Hemolysin-typ_Ca-bd_CS"/>
</dbReference>
<dbReference type="GO" id="GO:0007156">
    <property type="term" value="P:homophilic cell adhesion via plasma membrane adhesion molecules"/>
    <property type="evidence" value="ECO:0007669"/>
    <property type="project" value="InterPro"/>
</dbReference>
<dbReference type="GO" id="GO:0009653">
    <property type="term" value="P:anatomical structure morphogenesis"/>
    <property type="evidence" value="ECO:0007669"/>
    <property type="project" value="TreeGrafter"/>
</dbReference>
<dbReference type="PROSITE" id="PS51854">
    <property type="entry name" value="CSPG"/>
    <property type="match status" value="1"/>
</dbReference>
<proteinExistence type="predicted"/>
<evidence type="ECO:0000256" key="4">
    <source>
        <dbReference type="ARBA" id="ARBA00022801"/>
    </source>
</evidence>
<dbReference type="SMART" id="SM00112">
    <property type="entry name" value="CA"/>
    <property type="match status" value="1"/>
</dbReference>
<dbReference type="RefSeq" id="WP_169594908.1">
    <property type="nucleotide sequence ID" value="NZ_JABBGK010000006.1"/>
</dbReference>
<dbReference type="InterPro" id="IPR008979">
    <property type="entry name" value="Galactose-bd-like_sf"/>
</dbReference>
<dbReference type="InterPro" id="IPR043824">
    <property type="entry name" value="DUF5801"/>
</dbReference>
<keyword evidence="3" id="KW-0677">Repeat</keyword>
<feature type="domain" description="P/Homo B" evidence="9">
    <location>
        <begin position="561"/>
        <end position="720"/>
    </location>
</feature>
<evidence type="ECO:0000313" key="10">
    <source>
        <dbReference type="EMBL" id="NML76389.1"/>
    </source>
</evidence>
<dbReference type="SMART" id="SM00327">
    <property type="entry name" value="VWA"/>
    <property type="match status" value="1"/>
</dbReference>
<dbReference type="PRINTS" id="PR00313">
    <property type="entry name" value="CABNDNGRPT"/>
</dbReference>
<dbReference type="GO" id="GO:0005509">
    <property type="term" value="F:calcium ion binding"/>
    <property type="evidence" value="ECO:0007669"/>
    <property type="project" value="InterPro"/>
</dbReference>
<feature type="region of interest" description="Disordered" evidence="6">
    <location>
        <begin position="3177"/>
        <end position="3197"/>
    </location>
</feature>
<dbReference type="Pfam" id="PF00353">
    <property type="entry name" value="HemolysinCabind"/>
    <property type="match status" value="2"/>
</dbReference>
<dbReference type="InterPro" id="IPR040853">
    <property type="entry name" value="RapA2_cadherin-like"/>
</dbReference>
<feature type="domain" description="VWFA" evidence="7">
    <location>
        <begin position="2115"/>
        <end position="2272"/>
    </location>
</feature>
<dbReference type="SUPFAM" id="SSF51120">
    <property type="entry name" value="beta-Roll"/>
    <property type="match status" value="2"/>
</dbReference>
<keyword evidence="5" id="KW-0325">Glycoprotein</keyword>
<dbReference type="Gene3D" id="2.60.40.3440">
    <property type="match status" value="1"/>
</dbReference>
<keyword evidence="11" id="KW-1185">Reference proteome</keyword>
<evidence type="ECO:0000259" key="8">
    <source>
        <dbReference type="PROSITE" id="PS50268"/>
    </source>
</evidence>
<name>A0A7Y0AZJ7_9HYPH</name>
<dbReference type="PROSITE" id="PS00330">
    <property type="entry name" value="HEMOLYSIN_CALCIUM"/>
    <property type="match status" value="1"/>
</dbReference>
<dbReference type="Pfam" id="PF19116">
    <property type="entry name" value="DUF5801"/>
    <property type="match status" value="5"/>
</dbReference>
<evidence type="ECO:0000256" key="3">
    <source>
        <dbReference type="ARBA" id="ARBA00022737"/>
    </source>
</evidence>
<dbReference type="InterPro" id="IPR039005">
    <property type="entry name" value="CSPG_rpt"/>
</dbReference>
<dbReference type="SUPFAM" id="SSF49313">
    <property type="entry name" value="Cadherin-like"/>
    <property type="match status" value="1"/>
</dbReference>
<dbReference type="GO" id="GO:0016020">
    <property type="term" value="C:membrane"/>
    <property type="evidence" value="ECO:0007669"/>
    <property type="project" value="InterPro"/>
</dbReference>
<evidence type="ECO:0000259" key="7">
    <source>
        <dbReference type="PROSITE" id="PS50234"/>
    </source>
</evidence>
<dbReference type="GO" id="GO:0004252">
    <property type="term" value="F:serine-type endopeptidase activity"/>
    <property type="evidence" value="ECO:0007669"/>
    <property type="project" value="InterPro"/>
</dbReference>
<sequence length="4528" mass="458158">MSIDDLNVSSVDAENALLDVSPEIQDESQARDQAVAGVEVAQATNEAAPPKSDRLPAENAPVAELPKEVVPDQNNVAHLPANVSVDEIRVDGNNLILVQADGTEITIVNGALRIPTFLIDDVEVPQQVVLAVLEQDGIDVAAGPDGSYSVAGAGPGSSGAEFDDGLPAPDLGPGPLASLLGNTELEFGATSNIEESFDDTPVINGVTEILLAEDASFEGDFENQTVNGVFGFDGGNDDGVITSIAYVETLNRDEATGAGALTSLTHGGVPVVVTASADGLTLTGMAGEVVVFTLTVNDVVTGAFTFVQSASLDHPDLGETGVEDLLRLHFTFTVTDNDGDTAIGDAFVDIGDDAPVFGEAETGAVDEDYLGLVTGGEGEGDGEGGSEVALLVADEPKSGTTTGGSLNIDWGADNGNAVVNGGQTDVANDRSVVFTADTVAQLEAQGLTSDGVGLTYVLSDDGTTLYAYKDGEIKIPSDGGDGEFDGGALRALADSPAEGWIFKVTLSDTGNGSYEFELAGNLDHPDASSEDDLALEFKFTATDSDGDSGSSSFSINVNDDVPVEGEVALYNFSGTYSSGAVNLRIPAVDTAGSIESSIEVPTGGTIADINVSINLTHTYMSDLEIYLVAPDGTTIRLVANAGGSADPNGVITFDDEAAQSFGSASAPFTGTWRPDVDQLSLLDGKDMSGTWTLHINDDAGGDIGTLFNWSLQINSATAGPLVNAIVDESDLSAVGGDLATGNGNEGVGDDSTVTDGSLDTDGDATTVYGRLGISWGSDDSNTVVDGGISVGDGDRSVTFGATAVASLVALGLTSQGDAITYSLSENGAAITATAGERVVFTVSLSDQDSGSFRFDLNDVIDHPVGGGENNVILPFSYTATDSDGDSFTSSFSVGIDDDSPYVGESTRGTVEDEAVNGGNDEAADELSAVATGSLAIRWGADDANNGSGGLGDRSVAFTNATVTVAGAADDALSSLGRAVHTTILEDGTLVGYVGGTAPTVATGEGSANVVFYATLSDASNRGSYSFTLVQPLDHAAGSGENTLSLTLNYTATDSDGDTATGSFVVDVVDDIPAPGEAVSVTVDEDDINTLLSSGNHPNDGIADGSLTTWYGAATVSGSVASTVSFGSDDQAAGGGFSFTANAVATLNALNLTSKGGAIVFTIVGDAIVGYVNNAFGGYQPVLDRTVLSLTLNPETGEFTFNQYDQLDHVAGNGENTALKSGSGSIAGIDFGAVIDATDGDGDVLNLAGKLTVTIRDDMPETSITLDHTVTIDETIQRQNDDTTDNDVRRLFNNVSNKGSDGDLQGPIYASDDVIDTTVNGGADDNVTTSLTLRIDNAASGLFTTDGQPITLSLENGIVVGRIPSGVAAFAVTIEPNGQVSVAQYLSLKHGDTASNDEGIDLSGKISAVLTSTDYDGDTVVKSVSIGDRVVFEDDGPRFTGTTVSITSDEDDILNTLSVGNSPSDGSADGSLSQHSFVGEGLAATVSGSIASVVAFGADGAASGGGFSFAANTTTVLNGLGLTSQGGAVVFEIVNGAILGYVDLPGTGYRPVMSLTLNPQTGEYTFRQYDQVDHVSGNGENTALKTATGSIAGIDFGSVINATDGDGDTVNLAGKFTVTIRDDMPVTTISAVGSVTIDETAGIQNNDTTAPAVANLFTAVSSKGTDTDLSGPVYATRDVVDTTLSGGTDDSVTTSLALRIDNAASGLFTTDGQAITLTLENGIVVGRIPSGVAAFAIAIEPNGQVSIAQYLSLKQGNTGSTDEAINLANKISAVFTATDYDGDVVEKSVSIGDKVIFEDDGPSVSANTLVQLDEDVRFGGNAGGNGDDIDGAALTGTLAHNGGADGTSSVLWASNGLTLPSGFWYSVSADGKVMTITQLQGGSYVPVVTVTITNTATGAYSVSQVAPIDHPQGTIPGTEDNVQFTVSYLVKDGDNDVATGTLSINVDDDTPTVGANPVIQLDDDALLNGIAGGTGDDVESAVLSGTLSHSGGADGTASVFWAPNGLSLPSGFWFDLSADGKTMTITQLQGGSYVAVFKAVITDTATGAYELTQLAAVKHNTSGTEDNLEVSFQYRVTDGDNDVATGTLTVNMDDDTPVARAETAKVTEASPTVSNNLIFAFDVSGSMGDDANGSAPGNASRLAVAKQAAINLINASDAAQVLIVTFADNANTSVWMTKQQALDFINGGSFPGPNGGTEYGNPIGAIQAASNPPPAGTTSVYFFSDGDVSDSDDLTTAERQAWENFLDANHIKSYAVGVGTDVAVNDNDLKDVAHQTGDPIVITTGNNAALLATAATPPAATSASGNVLSNDGFGADGGHIASITVDGVTYAWDGAATITKSGAATGTLVGAALDLVTTLGGHLTFNFATGAWTYAAPADVTTNTTENFAYTLVDGDGDTAASSLQIAIDAVNDAPVNTVPTAQTVAEDQILTLNGLTVGDVDANGGNLTVTLEVDHGKLNLVTAAGLTVSGNGTDTITVTGTVAAINAAINGLKYQGLANFNGADQLKITTSDNGNTGLGGVKTDVDTVNITVSAVNDAPSLSPDTRSVTFTENGNEARLFSNVTITDPDNPTDFVGGSVSISLGATAVAGDQLVLDALGVQVSGSNVQVWNGFGWTTIGQVTSGAFGTSALVVTFNANATAARVETLLEAVAFKSTSEDPTAATRTATVVFNDGGNDGSGGALSDTSTITVNVIPVNDAPVFAGSDYRSFSVNENTTAVGSVSATDVDGGALTYSIVNTGGTDFNKFNIDPVTGALTFKAAPDYENPSDIGGSNGNNIYVIDVKVSDGKGGEDIQTIEVTVNNVNEAPVLTPVSASVSYTEQQASAVKLMSNAGVTDADNPSDFSGGSVSVSLGSTAVSGDSLVLVTDSGIRLDGNNVQIKTGPQSWAWTTIGQISGNGSGTITVSLNGNATSSRVETLLEAIAFNSTSDNPTNAARTATVVFNDGGNDGTGGALTDTSTITINVTPVNDAPTTNAVTASGAEDSLISVPLSGSDIDGTVTGFVVKTLPSNGILYSDAAGTQAIAQNATVSGTVYFKPSADYNGTVSFTYAAKDDGNLADTTPATATITVTPVNDAPTAVDDVLSPVAEDSGVRTISFASLLNGDGKGAYNETTQSLTITAISDVVGGTAVISGTNILFTPAANFSGTASFNYTVQDNGQTNGTNDFKTDVGSVSFPVTPVNDEPTTNPATGSGEEDSTIAVTLSGADIDGTVAGYVIKTLPVNGILYADQARTIPITLGQVINASTVYFRPTQNYSGDASFQYAAVDNGGAEDATPATASISITPVVDGFSFGVQHMNGDEDTSIALHIWGNLYDTDGSETLTFTISDIPVGAVLSDGTNSFTATAGNTSVNIAGWTLSALAITPPVNSDADFALRVTGTATETANGDSISGDLSLNVTVHGVADAPALTVTPASGDEDTAISLQLAGALTDTDGSETLSYTISDIPVGAKLTDGNGHSFTGWFGGSSVSLAGWDLATLKITPPLNSDVDFALTVTATSTEGVGGDTATTVVSLPVTVTAVADVPGMGYGLSLDGKEDMPIFFSVSPVLDDHDGSETLAVSLSGIPVGAVVSDGTNSFTATAGSTSIDLNGWNRGSLTITPPLNMSGMINLTVTATATETSNGDFETITYPISIPVAAVNDAPVITGDLGLAVNEGSMVIVTSTDLGFTDVDDVAAGVTFTVSAQVNGTVLVNGVAATSFTGAQLQSGLVSFQHNGSETNSGSFGVSLEDGNEDGSAPATATVNVVVSPVNDGAAPITVADITQTATAPKVGDILQVTLGADPDGAKTNVVYHWLRDGVDTGATGTTYTLGAGDAGHVMSVQATYADGQSFNESVTSAATAAVIANNAAPEAANDKIITNTTYFSVSDAALLANDGDADGDSLAITSVTASGSDIALHSGSSTTFSDTYYGFYTTYNGGSFSYTVTDGSAPDSATVTVQYQNTLSLTGTSADEILIGSNSAESLNGNGGLDQLYGNGGNDTLYANANAIVMDGGSGTDTLRVSSDFTSTSDGQIVYVEQVNLTSAGILNMSNQAEGFKIIGSSGVDTITGGAGNDIINGGAGNDIIHLSVSNADADQLRFATNTGSDVVNNFVAGQDKIAFLDGNGSGAVAFANTNGTAAGAGLAASDFNTASTIAAISSSYDNRVIVITSAQNEAQILAATNNAQSSYVVVYNSTAGAAQVWFDTNWNSGGLGSRSLVATLNGLTAAQVAALTAADFRAYNSATDPIVLDLDQNGFTFSSVDNGVAFDIDADGDKDQIAWTSDDGILAYDVDGDGVIDNGSEIFTPSFNGGSHASGIAALATLDSNGDGKIDADDTAFSSLSIWIDSDNDGISDAGELSSLTDHGVSSISLGATTVGGSEDGQTVFSEGTFTFEDGTTGTYVEVGFDTISNDGATDVTTLIGTDGDDILASALGQTIMTGGAGADTFVLDTDALHGIAVADVITDYSADEGDTLDITSLLDSLLGEQASEADALAAVKTTVVGSDTVVSVGANNEWHDVAVLQNYTSVVKVLFDDEHHQTNVTHTS</sequence>
<evidence type="ECO:0000259" key="9">
    <source>
        <dbReference type="PROSITE" id="PS51829"/>
    </source>
</evidence>
<dbReference type="CDD" id="cd11304">
    <property type="entry name" value="Cadherin_repeat"/>
    <property type="match status" value="1"/>
</dbReference>